<keyword evidence="2" id="KW-1185">Reference proteome</keyword>
<comment type="caution">
    <text evidence="1">The sequence shown here is derived from an EMBL/GenBank/DDBJ whole genome shotgun (WGS) entry which is preliminary data.</text>
</comment>
<reference evidence="1 2" key="1">
    <citation type="submission" date="2020-10" db="EMBL/GenBank/DDBJ databases">
        <title>Sequencing the genomes of 1000 actinobacteria strains.</title>
        <authorList>
            <person name="Klenk H.-P."/>
        </authorList>
    </citation>
    <scope>NUCLEOTIDE SEQUENCE [LARGE SCALE GENOMIC DNA]</scope>
    <source>
        <strain evidence="1 2">DSM 43748</strain>
    </source>
</reference>
<protein>
    <recommendedName>
        <fullName evidence="3">Transposase</fullName>
    </recommendedName>
</protein>
<accession>A0ABR9KCQ1</accession>
<evidence type="ECO:0008006" key="3">
    <source>
        <dbReference type="Google" id="ProtNLM"/>
    </source>
</evidence>
<dbReference type="Proteomes" id="UP000661607">
    <property type="component" value="Unassembled WGS sequence"/>
</dbReference>
<sequence length="56" mass="6519">MAVTVRVVEVDPAAWLERLDELFIEVVAPFFYRREPRLRARSYLLGLLSGLERKNG</sequence>
<proteinExistence type="predicted"/>
<dbReference type="RefSeq" id="WP_192775001.1">
    <property type="nucleotide sequence ID" value="NZ_BAAASY010000049.1"/>
</dbReference>
<gene>
    <name evidence="1" type="ORF">H4W81_002558</name>
</gene>
<dbReference type="EMBL" id="JADBEF010000001">
    <property type="protein sequence ID" value="MBE1559779.1"/>
    <property type="molecule type" value="Genomic_DNA"/>
</dbReference>
<name>A0ABR9KCQ1_9ACTN</name>
<evidence type="ECO:0000313" key="1">
    <source>
        <dbReference type="EMBL" id="MBE1559779.1"/>
    </source>
</evidence>
<organism evidence="1 2">
    <name type="scientific">Nonomuraea africana</name>
    <dbReference type="NCBI Taxonomy" id="46171"/>
    <lineage>
        <taxon>Bacteria</taxon>
        <taxon>Bacillati</taxon>
        <taxon>Actinomycetota</taxon>
        <taxon>Actinomycetes</taxon>
        <taxon>Streptosporangiales</taxon>
        <taxon>Streptosporangiaceae</taxon>
        <taxon>Nonomuraea</taxon>
    </lineage>
</organism>
<evidence type="ECO:0000313" key="2">
    <source>
        <dbReference type="Proteomes" id="UP000661607"/>
    </source>
</evidence>